<evidence type="ECO:0000256" key="7">
    <source>
        <dbReference type="SAM" id="Phobius"/>
    </source>
</evidence>
<dbReference type="Pfam" id="PF03006">
    <property type="entry name" value="HlyIII"/>
    <property type="match status" value="1"/>
</dbReference>
<keyword evidence="5" id="KW-0479">Metal-binding</keyword>
<evidence type="ECO:0000256" key="5">
    <source>
        <dbReference type="PIRSR" id="PIRSR604254-1"/>
    </source>
</evidence>
<dbReference type="OrthoDB" id="9813689at2"/>
<evidence type="ECO:0000313" key="9">
    <source>
        <dbReference type="Proteomes" id="UP000305233"/>
    </source>
</evidence>
<feature type="transmembrane region" description="Helical" evidence="7">
    <location>
        <begin position="86"/>
        <end position="105"/>
    </location>
</feature>
<evidence type="ECO:0000256" key="2">
    <source>
        <dbReference type="ARBA" id="ARBA00022692"/>
    </source>
</evidence>
<feature type="compositionally biased region" description="Pro residues" evidence="6">
    <location>
        <begin position="1"/>
        <end position="11"/>
    </location>
</feature>
<protein>
    <submittedName>
        <fullName evidence="8">Hemolysin III family protein</fullName>
    </submittedName>
</protein>
<evidence type="ECO:0000256" key="1">
    <source>
        <dbReference type="ARBA" id="ARBA00004141"/>
    </source>
</evidence>
<dbReference type="InterPro" id="IPR004254">
    <property type="entry name" value="AdipoR/HlyIII-related"/>
</dbReference>
<keyword evidence="2 7" id="KW-0812">Transmembrane</keyword>
<keyword evidence="5" id="KW-0862">Zinc</keyword>
<dbReference type="PANTHER" id="PTHR20855">
    <property type="entry name" value="ADIPOR/PROGESTIN RECEPTOR-RELATED"/>
    <property type="match status" value="1"/>
</dbReference>
<feature type="binding site" evidence="5">
    <location>
        <position position="234"/>
    </location>
    <ligand>
        <name>Zn(2+)</name>
        <dbReference type="ChEBI" id="CHEBI:29105"/>
    </ligand>
</feature>
<keyword evidence="3 7" id="KW-1133">Transmembrane helix</keyword>
<dbReference type="PANTHER" id="PTHR20855:SF3">
    <property type="entry name" value="LD03007P"/>
    <property type="match status" value="1"/>
</dbReference>
<feature type="compositionally biased region" description="Basic and acidic residues" evidence="6">
    <location>
        <begin position="13"/>
        <end position="32"/>
    </location>
</feature>
<feature type="binding site" evidence="5">
    <location>
        <position position="238"/>
    </location>
    <ligand>
        <name>Zn(2+)</name>
        <dbReference type="ChEBI" id="CHEBI:29105"/>
    </ligand>
</feature>
<accession>A0A4S5E8H9</accession>
<feature type="transmembrane region" description="Helical" evidence="7">
    <location>
        <begin position="174"/>
        <end position="192"/>
    </location>
</feature>
<feature type="transmembrane region" description="Helical" evidence="7">
    <location>
        <begin position="149"/>
        <end position="168"/>
    </location>
</feature>
<feature type="transmembrane region" description="Helical" evidence="7">
    <location>
        <begin position="199"/>
        <end position="221"/>
    </location>
</feature>
<feature type="transmembrane region" description="Helical" evidence="7">
    <location>
        <begin position="125"/>
        <end position="142"/>
    </location>
</feature>
<evidence type="ECO:0000256" key="6">
    <source>
        <dbReference type="SAM" id="MobiDB-lite"/>
    </source>
</evidence>
<feature type="transmembrane region" description="Helical" evidence="7">
    <location>
        <begin position="59"/>
        <end position="79"/>
    </location>
</feature>
<keyword evidence="4 7" id="KW-0472">Membrane</keyword>
<name>A0A4S5E8H9_9MICC</name>
<evidence type="ECO:0000256" key="4">
    <source>
        <dbReference type="ARBA" id="ARBA00023136"/>
    </source>
</evidence>
<feature type="binding site" evidence="5">
    <location>
        <position position="106"/>
    </location>
    <ligand>
        <name>Zn(2+)</name>
        <dbReference type="ChEBI" id="CHEBI:29105"/>
    </ligand>
</feature>
<dbReference type="GO" id="GO:0016020">
    <property type="term" value="C:membrane"/>
    <property type="evidence" value="ECO:0007669"/>
    <property type="project" value="UniProtKB-SubCell"/>
</dbReference>
<dbReference type="AlphaFoldDB" id="A0A4S5E8H9"/>
<gene>
    <name evidence="8" type="ORF">E8P82_03430</name>
</gene>
<evidence type="ECO:0000313" key="8">
    <source>
        <dbReference type="EMBL" id="THJ67894.1"/>
    </source>
</evidence>
<organism evidence="8 9">
    <name type="scientific">Arthrobacter echini</name>
    <dbReference type="NCBI Taxonomy" id="1529066"/>
    <lineage>
        <taxon>Bacteria</taxon>
        <taxon>Bacillati</taxon>
        <taxon>Actinomycetota</taxon>
        <taxon>Actinomycetes</taxon>
        <taxon>Micrococcales</taxon>
        <taxon>Micrococcaceae</taxon>
        <taxon>Arthrobacter</taxon>
    </lineage>
</organism>
<comment type="subcellular location">
    <subcellularLocation>
        <location evidence="1">Membrane</location>
        <topology evidence="1">Multi-pass membrane protein</topology>
    </subcellularLocation>
</comment>
<proteinExistence type="predicted"/>
<evidence type="ECO:0000256" key="3">
    <source>
        <dbReference type="ARBA" id="ARBA00022989"/>
    </source>
</evidence>
<feature type="region of interest" description="Disordered" evidence="6">
    <location>
        <begin position="1"/>
        <end position="34"/>
    </location>
</feature>
<reference evidence="8 9" key="1">
    <citation type="submission" date="2019-04" db="EMBL/GenBank/DDBJ databases">
        <authorList>
            <person name="Liu Q."/>
            <person name="Xin Y.-H."/>
        </authorList>
    </citation>
    <scope>NUCLEOTIDE SEQUENCE [LARGE SCALE GENOMIC DNA]</scope>
    <source>
        <strain evidence="8 9">AM23</strain>
    </source>
</reference>
<dbReference type="EMBL" id="SSWH01000002">
    <property type="protein sequence ID" value="THJ67894.1"/>
    <property type="molecule type" value="Genomic_DNA"/>
</dbReference>
<keyword evidence="9" id="KW-1185">Reference proteome</keyword>
<dbReference type="Proteomes" id="UP000305233">
    <property type="component" value="Unassembled WGS sequence"/>
</dbReference>
<dbReference type="RefSeq" id="WP_136453091.1">
    <property type="nucleotide sequence ID" value="NZ_SSWH01000002.1"/>
</dbReference>
<dbReference type="GO" id="GO:0046872">
    <property type="term" value="F:metal ion binding"/>
    <property type="evidence" value="ECO:0007669"/>
    <property type="project" value="UniProtKB-KW"/>
</dbReference>
<feature type="transmembrane region" description="Helical" evidence="7">
    <location>
        <begin position="236"/>
        <end position="257"/>
    </location>
</feature>
<comment type="caution">
    <text evidence="8">The sequence shown here is derived from an EMBL/GenBank/DDBJ whole genome shotgun (WGS) entry which is preliminary data.</text>
</comment>
<sequence length="261" mass="28172">MTPRRPAPAPRSPDSDRHDARQGARHGARQEETAFGNVVDTVAGPLADALATKPVWRGWIHAAATPLAIAAGVVLVVLAPTPGLRVASSIYALTGVLLFGISAVYHRGTWGPRSKAVLKRLDHTNIMLVIAGSYTPLAWALLERSKAETLLWVIWSGAVAGVLFRNFWVDAPRWLYVPIYVALGLGSLFYLPEFFAANVPAAILICVGGVLYITGAVFYGIKAPNFSLRVFGFHELFHALTVVAFAAHFIAIMLAVLNPVR</sequence>